<organism evidence="3 6">
    <name type="scientific">Streptococcus sanguinis</name>
    <dbReference type="NCBI Taxonomy" id="1305"/>
    <lineage>
        <taxon>Bacteria</taxon>
        <taxon>Bacillati</taxon>
        <taxon>Bacillota</taxon>
        <taxon>Bacilli</taxon>
        <taxon>Lactobacillales</taxon>
        <taxon>Streptococcaceae</taxon>
        <taxon>Streptococcus</taxon>
    </lineage>
</organism>
<reference evidence="4 5" key="2">
    <citation type="submission" date="2018-11" db="EMBL/GenBank/DDBJ databases">
        <title>Species Designations Belie Phenotypic and Genotypic Heterogeneity in Oral Streptococci.</title>
        <authorList>
            <person name="Velsko I."/>
        </authorList>
    </citation>
    <scope>NUCLEOTIDE SEQUENCE [LARGE SCALE GENOMIC DNA]</scope>
    <source>
        <strain evidence="4 5">KLC03</strain>
    </source>
</reference>
<evidence type="ECO:0000313" key="6">
    <source>
        <dbReference type="Proteomes" id="UP000277597"/>
    </source>
</evidence>
<evidence type="ECO:0000313" key="3">
    <source>
        <dbReference type="EMBL" id="RRC90959.1"/>
    </source>
</evidence>
<protein>
    <submittedName>
        <fullName evidence="3">Uncharacterized protein</fullName>
    </submittedName>
</protein>
<feature type="transmembrane region" description="Helical" evidence="2">
    <location>
        <begin position="92"/>
        <end position="114"/>
    </location>
</feature>
<feature type="region of interest" description="Disordered" evidence="1">
    <location>
        <begin position="136"/>
        <end position="176"/>
    </location>
</feature>
<dbReference type="Proteomes" id="UP000277597">
    <property type="component" value="Unassembled WGS sequence"/>
</dbReference>
<evidence type="ECO:0000256" key="1">
    <source>
        <dbReference type="SAM" id="MobiDB-lite"/>
    </source>
</evidence>
<feature type="compositionally biased region" description="Low complexity" evidence="1">
    <location>
        <begin position="151"/>
        <end position="175"/>
    </location>
</feature>
<sequence>MTKEEYLILKKEANLRLLFIILLVILGAVLSLVMIANHSPYHSFMSIFTITMFGLNFGFLFPCWQRKKAIEAEHPDWKKIKGKDIKILGENLLKSVSIFLGTGLVLIVSFFSLYRPVVTKPFIIIDPKVYESIENHEPAQSSTEISEESSEQQNTEATSSSSSDSSANSKIPNSSMLKEVQKQFLEDLHKQREEENQNNNQ</sequence>
<gene>
    <name evidence="4" type="ORF">D8887_08310</name>
    <name evidence="3" type="ORF">EII39_10075</name>
</gene>
<evidence type="ECO:0000313" key="5">
    <source>
        <dbReference type="Proteomes" id="UP000269317"/>
    </source>
</evidence>
<evidence type="ECO:0000256" key="2">
    <source>
        <dbReference type="SAM" id="Phobius"/>
    </source>
</evidence>
<dbReference type="Proteomes" id="UP000269317">
    <property type="component" value="Unassembled WGS sequence"/>
</dbReference>
<keyword evidence="2" id="KW-0472">Membrane</keyword>
<comment type="caution">
    <text evidence="3">The sequence shown here is derived from an EMBL/GenBank/DDBJ whole genome shotgun (WGS) entry which is preliminary data.</text>
</comment>
<dbReference type="RefSeq" id="WP_049539186.1">
    <property type="nucleotide sequence ID" value="NZ_CP076614.1"/>
</dbReference>
<feature type="region of interest" description="Disordered" evidence="1">
    <location>
        <begin position="182"/>
        <end position="201"/>
    </location>
</feature>
<keyword evidence="2" id="KW-1133">Transmembrane helix</keyword>
<accession>A0A3P1S0V4</accession>
<feature type="transmembrane region" description="Helical" evidence="2">
    <location>
        <begin position="41"/>
        <end position="61"/>
    </location>
</feature>
<dbReference type="EMBL" id="RJML01000006">
    <property type="protein sequence ID" value="RSI09203.1"/>
    <property type="molecule type" value="Genomic_DNA"/>
</dbReference>
<proteinExistence type="predicted"/>
<feature type="compositionally biased region" description="Basic and acidic residues" evidence="1">
    <location>
        <begin position="182"/>
        <end position="195"/>
    </location>
</feature>
<dbReference type="AlphaFoldDB" id="A0A3P1S0V4"/>
<dbReference type="EMBL" id="RQZI01000013">
    <property type="protein sequence ID" value="RRC90959.1"/>
    <property type="molecule type" value="Genomic_DNA"/>
</dbReference>
<keyword evidence="2" id="KW-0812">Transmembrane</keyword>
<feature type="transmembrane region" description="Helical" evidence="2">
    <location>
        <begin position="15"/>
        <end position="35"/>
    </location>
</feature>
<evidence type="ECO:0000313" key="4">
    <source>
        <dbReference type="EMBL" id="RSI09203.1"/>
    </source>
</evidence>
<reference evidence="3 6" key="1">
    <citation type="submission" date="2018-11" db="EMBL/GenBank/DDBJ databases">
        <title>Genomes From Bacteria Associated with the Canine Oral Cavity: a Test Case for Automated Genome-Based Taxonomic Assignment.</title>
        <authorList>
            <person name="Coil D.A."/>
            <person name="Jospin G."/>
            <person name="Darling A.E."/>
            <person name="Wallis C."/>
            <person name="Davis I.J."/>
            <person name="Harris S."/>
            <person name="Eisen J.A."/>
            <person name="Holcombe L.J."/>
            <person name="O'Flynn C."/>
        </authorList>
    </citation>
    <scope>NUCLEOTIDE SEQUENCE [LARGE SCALE GENOMIC DNA]</scope>
    <source>
        <strain evidence="3 6">OH953</strain>
    </source>
</reference>
<name>A0A3P1S0V4_STRSA</name>